<dbReference type="SUPFAM" id="SSF49344">
    <property type="entry name" value="CBD9-like"/>
    <property type="match status" value="1"/>
</dbReference>
<dbReference type="PANTHER" id="PTHR35532">
    <property type="entry name" value="SIMILAR TO POLYHYDROXYALKANOATE DEPOLYMERASE"/>
    <property type="match status" value="1"/>
</dbReference>
<dbReference type="EMBL" id="FXTB01000001">
    <property type="protein sequence ID" value="SMO43244.1"/>
    <property type="molecule type" value="Genomic_DNA"/>
</dbReference>
<dbReference type="CDD" id="cd09620">
    <property type="entry name" value="CBM9_like_3"/>
    <property type="match status" value="1"/>
</dbReference>
<name>A0A521B825_SACCC</name>
<feature type="chain" id="PRO_5022101292" evidence="1">
    <location>
        <begin position="18"/>
        <end position="370"/>
    </location>
</feature>
<protein>
    <submittedName>
        <fullName evidence="3">Carbohydrate family 9 binding domain-like</fullName>
    </submittedName>
</protein>
<proteinExistence type="predicted"/>
<keyword evidence="4" id="KW-1185">Reference proteome</keyword>
<keyword evidence="1" id="KW-0732">Signal</keyword>
<evidence type="ECO:0000256" key="1">
    <source>
        <dbReference type="SAM" id="SignalP"/>
    </source>
</evidence>
<reference evidence="3 4" key="1">
    <citation type="submission" date="2017-05" db="EMBL/GenBank/DDBJ databases">
        <authorList>
            <person name="Varghese N."/>
            <person name="Submissions S."/>
        </authorList>
    </citation>
    <scope>NUCLEOTIDE SEQUENCE [LARGE SCALE GENOMIC DNA]</scope>
    <source>
        <strain evidence="3 4">DSM 27040</strain>
    </source>
</reference>
<evidence type="ECO:0000259" key="2">
    <source>
        <dbReference type="Pfam" id="PF06452"/>
    </source>
</evidence>
<dbReference type="Gene3D" id="2.60.40.1190">
    <property type="match status" value="1"/>
</dbReference>
<dbReference type="AlphaFoldDB" id="A0A521B825"/>
<accession>A0A521B825</accession>
<evidence type="ECO:0000313" key="3">
    <source>
        <dbReference type="EMBL" id="SMO43244.1"/>
    </source>
</evidence>
<organism evidence="3 4">
    <name type="scientific">Saccharicrinis carchari</name>
    <dbReference type="NCBI Taxonomy" id="1168039"/>
    <lineage>
        <taxon>Bacteria</taxon>
        <taxon>Pseudomonadati</taxon>
        <taxon>Bacteroidota</taxon>
        <taxon>Bacteroidia</taxon>
        <taxon>Marinilabiliales</taxon>
        <taxon>Marinilabiliaceae</taxon>
        <taxon>Saccharicrinis</taxon>
    </lineage>
</organism>
<dbReference type="Pfam" id="PF06452">
    <property type="entry name" value="CBM9_1"/>
    <property type="match status" value="1"/>
</dbReference>
<dbReference type="OrthoDB" id="100605at2"/>
<sequence length="370" mass="42891">MKKLTKIITFLAFIVFASCSNKGQQKATTRIDIQSEIVIPAHYVVGKTGEPLTIDGVDDEMAWSKAAFTKSFIDIEGVDTPTYDTKVKMLWDEQYLYVFAQMEEPHIWGYLRQRDTVIFYNNDFEVFLDPSMTTFNYGEIEVNALNTVWDLKLDKPYRVGGNADNSWDLDELKTAVHIIGTLNDPSDIDSMWTLEMAIPMSPLMKLKDEENKIPLEGEQWRINFSRVNWDFDVNNGVYSRKKVDGKYLPEYNWVWTEQRVINMHEPEKWGYLQFTHQPTADGIQFKKDEDILIKQAAFALFRLTRFGKLKALMDKEKGYTESFAATVTDNLTVKATFVKTNAGFEFRITDENKKKTFVINEEGFLSIQQL</sequence>
<dbReference type="GO" id="GO:0004553">
    <property type="term" value="F:hydrolase activity, hydrolyzing O-glycosyl compounds"/>
    <property type="evidence" value="ECO:0007669"/>
    <property type="project" value="InterPro"/>
</dbReference>
<evidence type="ECO:0000313" key="4">
    <source>
        <dbReference type="Proteomes" id="UP000319040"/>
    </source>
</evidence>
<dbReference type="Proteomes" id="UP000319040">
    <property type="component" value="Unassembled WGS sequence"/>
</dbReference>
<dbReference type="PANTHER" id="PTHR35532:SF5">
    <property type="entry name" value="CARBOHYDRATE-BINDING DOMAIN-CONTAINING PROTEIN"/>
    <property type="match status" value="1"/>
</dbReference>
<dbReference type="RefSeq" id="WP_142532116.1">
    <property type="nucleotide sequence ID" value="NZ_FXTB01000001.1"/>
</dbReference>
<dbReference type="GO" id="GO:0016052">
    <property type="term" value="P:carbohydrate catabolic process"/>
    <property type="evidence" value="ECO:0007669"/>
    <property type="project" value="InterPro"/>
</dbReference>
<feature type="signal peptide" evidence="1">
    <location>
        <begin position="1"/>
        <end position="17"/>
    </location>
</feature>
<gene>
    <name evidence="3" type="ORF">SAMN06265379_101783</name>
</gene>
<feature type="domain" description="Carbohydrate-binding" evidence="2">
    <location>
        <begin position="54"/>
        <end position="206"/>
    </location>
</feature>
<dbReference type="GO" id="GO:0030246">
    <property type="term" value="F:carbohydrate binding"/>
    <property type="evidence" value="ECO:0007669"/>
    <property type="project" value="InterPro"/>
</dbReference>
<dbReference type="PROSITE" id="PS51257">
    <property type="entry name" value="PROKAR_LIPOPROTEIN"/>
    <property type="match status" value="1"/>
</dbReference>
<dbReference type="InterPro" id="IPR010502">
    <property type="entry name" value="Carb-bd_dom_fam9"/>
</dbReference>